<protein>
    <submittedName>
        <fullName evidence="2">Arrestin_N domain-containing protein</fullName>
    </submittedName>
</protein>
<name>A0A1I8BW30_MELHA</name>
<dbReference type="WBParaSite" id="MhA1_Contig65.frz3.gene14">
    <property type="protein sequence ID" value="MhA1_Contig65.frz3.gene14"/>
    <property type="gene ID" value="MhA1_Contig65.frz3.gene14"/>
</dbReference>
<keyword evidence="1" id="KW-1185">Reference proteome</keyword>
<dbReference type="Proteomes" id="UP000095281">
    <property type="component" value="Unplaced"/>
</dbReference>
<sequence length="194" mass="21854">MVLCYQGMLSNMGNENYKPAVRFEVNKTEGNIVDYFCQICVHKGICSGDDVDLRGIIIFYDKSTKVAEMYSKKILFSIPADKTLTNSMKTNPVAYLNDYPGIFALKMDMLLGKTENKLTNKKNIVGVGLLQKALVPATTTLQPFHPTPYLYQTSNTHNIQETSNTPTSKYTTPKSECIFKLNPREYNGYGCLYV</sequence>
<proteinExistence type="predicted"/>
<evidence type="ECO:0000313" key="2">
    <source>
        <dbReference type="WBParaSite" id="MhA1_Contig65.frz3.gene14"/>
    </source>
</evidence>
<evidence type="ECO:0000313" key="1">
    <source>
        <dbReference type="Proteomes" id="UP000095281"/>
    </source>
</evidence>
<reference evidence="2" key="1">
    <citation type="submission" date="2016-11" db="UniProtKB">
        <authorList>
            <consortium name="WormBaseParasite"/>
        </authorList>
    </citation>
    <scope>IDENTIFICATION</scope>
</reference>
<organism evidence="1 2">
    <name type="scientific">Meloidogyne hapla</name>
    <name type="common">Root-knot nematode worm</name>
    <dbReference type="NCBI Taxonomy" id="6305"/>
    <lineage>
        <taxon>Eukaryota</taxon>
        <taxon>Metazoa</taxon>
        <taxon>Ecdysozoa</taxon>
        <taxon>Nematoda</taxon>
        <taxon>Chromadorea</taxon>
        <taxon>Rhabditida</taxon>
        <taxon>Tylenchina</taxon>
        <taxon>Tylenchomorpha</taxon>
        <taxon>Tylenchoidea</taxon>
        <taxon>Meloidogynidae</taxon>
        <taxon>Meloidogyninae</taxon>
        <taxon>Meloidogyne</taxon>
    </lineage>
</organism>
<accession>A0A1I8BW30</accession>
<dbReference type="AlphaFoldDB" id="A0A1I8BW30"/>